<protein>
    <submittedName>
        <fullName evidence="2">Uncharacterized protein</fullName>
    </submittedName>
</protein>
<feature type="compositionally biased region" description="Low complexity" evidence="1">
    <location>
        <begin position="142"/>
        <end position="151"/>
    </location>
</feature>
<evidence type="ECO:0000313" key="2">
    <source>
        <dbReference type="EMBL" id="KAK8081862.1"/>
    </source>
</evidence>
<comment type="caution">
    <text evidence="2">The sequence shown here is derived from an EMBL/GenBank/DDBJ whole genome shotgun (WGS) entry which is preliminary data.</text>
</comment>
<feature type="compositionally biased region" description="Low complexity" evidence="1">
    <location>
        <begin position="186"/>
        <end position="206"/>
    </location>
</feature>
<organism evidence="2 3">
    <name type="scientific">Apiospora saccharicola</name>
    <dbReference type="NCBI Taxonomy" id="335842"/>
    <lineage>
        <taxon>Eukaryota</taxon>
        <taxon>Fungi</taxon>
        <taxon>Dikarya</taxon>
        <taxon>Ascomycota</taxon>
        <taxon>Pezizomycotina</taxon>
        <taxon>Sordariomycetes</taxon>
        <taxon>Xylariomycetidae</taxon>
        <taxon>Amphisphaeriales</taxon>
        <taxon>Apiosporaceae</taxon>
        <taxon>Apiospora</taxon>
    </lineage>
</organism>
<sequence length="206" mass="22177">MPPSERLQRVQDYLKVGIVKLWDSVRFSCDLYQGFPTQGGESALSNIGTVSEAIQRVWSWAHIIQQHVLAGDVLFFDQPSKSDEDNVKQGSDNKPAEGEKETDDDDEQPMDISSESSDDEGGIIIQQSEDIPKQPPTQHNILGLAVGLPLSPSSPAPDPGGQAQARPNYAGSLKPHPSLPPRPSALFGGSSLPPRPPRSFGGSSRS</sequence>
<keyword evidence="3" id="KW-1185">Reference proteome</keyword>
<accession>A0ABR1WFS5</accession>
<evidence type="ECO:0000313" key="3">
    <source>
        <dbReference type="Proteomes" id="UP001446871"/>
    </source>
</evidence>
<feature type="compositionally biased region" description="Acidic residues" evidence="1">
    <location>
        <begin position="100"/>
        <end position="109"/>
    </location>
</feature>
<gene>
    <name evidence="2" type="ORF">PG996_000643</name>
</gene>
<proteinExistence type="predicted"/>
<feature type="region of interest" description="Disordered" evidence="1">
    <location>
        <begin position="79"/>
        <end position="206"/>
    </location>
</feature>
<dbReference type="Proteomes" id="UP001446871">
    <property type="component" value="Unassembled WGS sequence"/>
</dbReference>
<reference evidence="2 3" key="1">
    <citation type="submission" date="2023-01" db="EMBL/GenBank/DDBJ databases">
        <title>Analysis of 21 Apiospora genomes using comparative genomics revels a genus with tremendous synthesis potential of carbohydrate active enzymes and secondary metabolites.</title>
        <authorList>
            <person name="Sorensen T."/>
        </authorList>
    </citation>
    <scope>NUCLEOTIDE SEQUENCE [LARGE SCALE GENOMIC DNA]</scope>
    <source>
        <strain evidence="2 3">CBS 83171</strain>
    </source>
</reference>
<evidence type="ECO:0000256" key="1">
    <source>
        <dbReference type="SAM" id="MobiDB-lite"/>
    </source>
</evidence>
<dbReference type="EMBL" id="JAQQWM010000001">
    <property type="protein sequence ID" value="KAK8081862.1"/>
    <property type="molecule type" value="Genomic_DNA"/>
</dbReference>
<name>A0ABR1WFS5_9PEZI</name>